<dbReference type="Proteomes" id="UP001290462">
    <property type="component" value="Unassembled WGS sequence"/>
</dbReference>
<dbReference type="InterPro" id="IPR011990">
    <property type="entry name" value="TPR-like_helical_dom_sf"/>
</dbReference>
<dbReference type="Gene3D" id="1.25.40.10">
    <property type="entry name" value="Tetratricopeptide repeat domain"/>
    <property type="match status" value="1"/>
</dbReference>
<evidence type="ECO:0000313" key="3">
    <source>
        <dbReference type="Proteomes" id="UP001290462"/>
    </source>
</evidence>
<dbReference type="InterPro" id="IPR001387">
    <property type="entry name" value="Cro/C1-type_HTH"/>
</dbReference>
<dbReference type="PROSITE" id="PS50943">
    <property type="entry name" value="HTH_CROC1"/>
    <property type="match status" value="1"/>
</dbReference>
<dbReference type="SUPFAM" id="SSF47413">
    <property type="entry name" value="lambda repressor-like DNA-binding domains"/>
    <property type="match status" value="1"/>
</dbReference>
<dbReference type="AlphaFoldDB" id="A0AAW9K240"/>
<organism evidence="2 3">
    <name type="scientific">Carnobacterium maltaromaticum</name>
    <name type="common">Carnobacterium piscicola</name>
    <dbReference type="NCBI Taxonomy" id="2751"/>
    <lineage>
        <taxon>Bacteria</taxon>
        <taxon>Bacillati</taxon>
        <taxon>Bacillota</taxon>
        <taxon>Bacilli</taxon>
        <taxon>Lactobacillales</taxon>
        <taxon>Carnobacteriaceae</taxon>
        <taxon>Carnobacterium</taxon>
    </lineage>
</organism>
<dbReference type="PANTHER" id="PTHR37038">
    <property type="entry name" value="TRANSCRIPTIONAL REGULATOR-RELATED"/>
    <property type="match status" value="1"/>
</dbReference>
<comment type="caution">
    <text evidence="2">The sequence shown here is derived from an EMBL/GenBank/DDBJ whole genome shotgun (WGS) entry which is preliminary data.</text>
</comment>
<dbReference type="SUPFAM" id="SSF48452">
    <property type="entry name" value="TPR-like"/>
    <property type="match status" value="2"/>
</dbReference>
<evidence type="ECO:0000313" key="2">
    <source>
        <dbReference type="EMBL" id="MDZ5758851.1"/>
    </source>
</evidence>
<dbReference type="PANTHER" id="PTHR37038:SF14">
    <property type="entry name" value="TRANSCRIPTIONAL ACTIVATOR"/>
    <property type="match status" value="1"/>
</dbReference>
<dbReference type="CDD" id="cd00093">
    <property type="entry name" value="HTH_XRE"/>
    <property type="match status" value="1"/>
</dbReference>
<dbReference type="GO" id="GO:0003677">
    <property type="term" value="F:DNA binding"/>
    <property type="evidence" value="ECO:0007669"/>
    <property type="project" value="InterPro"/>
</dbReference>
<protein>
    <submittedName>
        <fullName evidence="2">Helix-turn-helix transcriptional regulator</fullName>
    </submittedName>
</protein>
<name>A0AAW9K240_CARML</name>
<feature type="domain" description="HTH cro/C1-type" evidence="1">
    <location>
        <begin position="8"/>
        <end position="61"/>
    </location>
</feature>
<proteinExistence type="predicted"/>
<evidence type="ECO:0000259" key="1">
    <source>
        <dbReference type="PROSITE" id="PS50943"/>
    </source>
</evidence>
<dbReference type="SMART" id="SM00530">
    <property type="entry name" value="HTH_XRE"/>
    <property type="match status" value="1"/>
</dbReference>
<reference evidence="2" key="1">
    <citation type="submission" date="2023-08" db="EMBL/GenBank/DDBJ databases">
        <title>Genomic characterization of piscicolin 126 produced by Carnobacterium maltaromaticum CM22 strain isolated from salmon (Salmo salar).</title>
        <authorList>
            <person name="Gonzalez-Gragera E."/>
            <person name="Garcia-Lopez J.D."/>
            <person name="Teso-Perez C."/>
            <person name="Gimenez-Hernandez I."/>
            <person name="Peralta-Sanchez J.M."/>
            <person name="Valdivia E."/>
            <person name="Montalban-Lopez M."/>
            <person name="Martin-Platero A.M."/>
            <person name="Banos A."/>
            <person name="Martinez-Bueno M."/>
        </authorList>
    </citation>
    <scope>NUCLEOTIDE SEQUENCE</scope>
    <source>
        <strain evidence="2">CM22</strain>
    </source>
</reference>
<dbReference type="RefSeq" id="WP_015077278.1">
    <property type="nucleotide sequence ID" value="NZ_BJOJ01000072.1"/>
</dbReference>
<dbReference type="Pfam" id="PF01381">
    <property type="entry name" value="HTH_3"/>
    <property type="match status" value="1"/>
</dbReference>
<accession>A0AAW9K240</accession>
<dbReference type="EMBL" id="JAVBVO010000003">
    <property type="protein sequence ID" value="MDZ5758851.1"/>
    <property type="molecule type" value="Genomic_DNA"/>
</dbReference>
<dbReference type="InterPro" id="IPR010982">
    <property type="entry name" value="Lambda_DNA-bd_dom_sf"/>
</dbReference>
<gene>
    <name evidence="2" type="ORF">RAK27_09315</name>
</gene>
<sequence length="297" mass="34398">MSHLGKRVKEQRLKKGLTQIELAEDICTQATISNLENETSLPSLSILLAVGDRLNIDFSDIYEFVSANSTSYSDIFKQVQKYCETEDYKEAYKILKEQIDFSKLESVYELKQYYYYVGITSLLGYQRFSDAHYNLNLALSSDSGRNLDFFDVMATNGIGIAYDLISDKEKAQTYFEKTLVLLDEVLFTVKSSQNRFEIVKIYFNIAKFYSSIEDYQQAIDLSDLGIRLLEEEKAVFYLDHLFYEKSLNLSKLGQQEKATENYFYAAALAKISKNTELYGTIKKDMAEFKIEGYNYWV</sequence>
<dbReference type="InterPro" id="IPR053163">
    <property type="entry name" value="HTH-type_regulator_Rgg"/>
</dbReference>